<dbReference type="EMBL" id="CP095049">
    <property type="protein sequence ID" value="UOQ53050.1"/>
    <property type="molecule type" value="Genomic_DNA"/>
</dbReference>
<proteinExistence type="predicted"/>
<evidence type="ECO:0000256" key="1">
    <source>
        <dbReference type="SAM" id="SignalP"/>
    </source>
</evidence>
<feature type="chain" id="PRO_5046446668" evidence="1">
    <location>
        <begin position="25"/>
        <end position="106"/>
    </location>
</feature>
<evidence type="ECO:0000313" key="3">
    <source>
        <dbReference type="Proteomes" id="UP000831785"/>
    </source>
</evidence>
<name>A0ABY4F8Q4_9BACT</name>
<accession>A0ABY4F8Q4</accession>
<dbReference type="Proteomes" id="UP000831785">
    <property type="component" value="Chromosome"/>
</dbReference>
<protein>
    <submittedName>
        <fullName evidence="2">Uncharacterized protein</fullName>
    </submittedName>
</protein>
<keyword evidence="3" id="KW-1185">Reference proteome</keyword>
<dbReference type="RefSeq" id="WP_244717742.1">
    <property type="nucleotide sequence ID" value="NZ_CP095049.1"/>
</dbReference>
<keyword evidence="1" id="KW-0732">Signal</keyword>
<feature type="signal peptide" evidence="1">
    <location>
        <begin position="1"/>
        <end position="24"/>
    </location>
</feature>
<sequence length="106" mass="11459">MKNVVRFLFLAAVVVAASPSPSHASAPTPSCIVGGDAQSYATGVQDAQQWKNSNPARLLPGRIVFAQTKCDQYTSDPNDGVRLYDPQLDDYWNGYLAALQGEVEEV</sequence>
<reference evidence="2 3" key="1">
    <citation type="submission" date="2022-04" db="EMBL/GenBank/DDBJ databases">
        <title>Hymenobacter sp. isolated from the air.</title>
        <authorList>
            <person name="Won M."/>
            <person name="Lee C.-M."/>
            <person name="Woen H.-Y."/>
            <person name="Kwon S.-W."/>
        </authorList>
    </citation>
    <scope>NUCLEOTIDE SEQUENCE [LARGE SCALE GENOMIC DNA]</scope>
    <source>
        <strain evidence="3">5116 S-27</strain>
    </source>
</reference>
<gene>
    <name evidence="2" type="ORF">MUN80_25350</name>
</gene>
<organism evidence="2 3">
    <name type="scientific">Hymenobacter cellulosivorans</name>
    <dbReference type="NCBI Taxonomy" id="2932249"/>
    <lineage>
        <taxon>Bacteria</taxon>
        <taxon>Pseudomonadati</taxon>
        <taxon>Bacteroidota</taxon>
        <taxon>Cytophagia</taxon>
        <taxon>Cytophagales</taxon>
        <taxon>Hymenobacteraceae</taxon>
        <taxon>Hymenobacter</taxon>
    </lineage>
</organism>
<evidence type="ECO:0000313" key="2">
    <source>
        <dbReference type="EMBL" id="UOQ53050.1"/>
    </source>
</evidence>